<dbReference type="OrthoDB" id="5574393at2"/>
<dbReference type="AlphaFoldDB" id="Q21KF2"/>
<reference evidence="3 4" key="1">
    <citation type="journal article" date="2008" name="PLoS Genet.">
        <title>Complete genome sequence of the complex carbohydrate-degrading marine bacterium, Saccharophagus degradans strain 2-40 T.</title>
        <authorList>
            <person name="Weiner R.M."/>
            <person name="Taylor L.E.II."/>
            <person name="Henrissat B."/>
            <person name="Hauser L."/>
            <person name="Land M."/>
            <person name="Coutinho P.M."/>
            <person name="Rancurel C."/>
            <person name="Saunders E.H."/>
            <person name="Longmire A.G."/>
            <person name="Zhang H."/>
            <person name="Bayer E.A."/>
            <person name="Gilbert H.J."/>
            <person name="Larimer F."/>
            <person name="Zhulin I.B."/>
            <person name="Ekborg N.A."/>
            <person name="Lamed R."/>
            <person name="Richardson P.M."/>
            <person name="Borovok I."/>
            <person name="Hutcheson S."/>
        </authorList>
    </citation>
    <scope>NUCLEOTIDE SEQUENCE [LARGE SCALE GENOMIC DNA]</scope>
    <source>
        <strain evidence="4">2-40 / ATCC 43961 / DSM 17024</strain>
    </source>
</reference>
<name>Q21KF2_SACD2</name>
<feature type="chain" id="PRO_5004200417" evidence="1">
    <location>
        <begin position="32"/>
        <end position="84"/>
    </location>
</feature>
<keyword evidence="3" id="KW-0449">Lipoprotein</keyword>
<dbReference type="HOGENOM" id="CLU_177704_0_1_6"/>
<dbReference type="Proteomes" id="UP000001947">
    <property type="component" value="Chromosome"/>
</dbReference>
<evidence type="ECO:0000313" key="3">
    <source>
        <dbReference type="EMBL" id="ABD80827.1"/>
    </source>
</evidence>
<evidence type="ECO:0000256" key="1">
    <source>
        <dbReference type="SAM" id="SignalP"/>
    </source>
</evidence>
<keyword evidence="4" id="KW-1185">Reference proteome</keyword>
<dbReference type="Pfam" id="PF14086">
    <property type="entry name" value="DUF4266"/>
    <property type="match status" value="1"/>
</dbReference>
<protein>
    <submittedName>
        <fullName evidence="3">Lipoprotein, putative</fullName>
    </submittedName>
</protein>
<dbReference type="InterPro" id="IPR025362">
    <property type="entry name" value="DUF4266"/>
</dbReference>
<keyword evidence="1" id="KW-0732">Signal</keyword>
<organism evidence="3 4">
    <name type="scientific">Saccharophagus degradans (strain 2-40 / ATCC 43961 / DSM 17024)</name>
    <dbReference type="NCBI Taxonomy" id="203122"/>
    <lineage>
        <taxon>Bacteria</taxon>
        <taxon>Pseudomonadati</taxon>
        <taxon>Pseudomonadota</taxon>
        <taxon>Gammaproteobacteria</taxon>
        <taxon>Cellvibrionales</taxon>
        <taxon>Cellvibrionaceae</taxon>
        <taxon>Saccharophagus</taxon>
    </lineage>
</organism>
<dbReference type="eggNOG" id="ENOG5032YN8">
    <property type="taxonomic scope" value="Bacteria"/>
</dbReference>
<dbReference type="EMBL" id="CP000282">
    <property type="protein sequence ID" value="ABD80827.1"/>
    <property type="molecule type" value="Genomic_DNA"/>
</dbReference>
<evidence type="ECO:0000259" key="2">
    <source>
        <dbReference type="Pfam" id="PF14086"/>
    </source>
</evidence>
<gene>
    <name evidence="3" type="ordered locus">Sde_1565</name>
</gene>
<dbReference type="STRING" id="203122.Sde_1565"/>
<dbReference type="KEGG" id="sde:Sde_1565"/>
<sequence length="84" mass="9172">MSNMNKQVSKVKRKNPLVTIGILFCSFSISACTTVQPWEKNHLAKQEMTWYPDPLQARLKDHIYHSKEGSAGSTGSAGGGCGCN</sequence>
<evidence type="ECO:0000313" key="4">
    <source>
        <dbReference type="Proteomes" id="UP000001947"/>
    </source>
</evidence>
<feature type="signal peptide" evidence="1">
    <location>
        <begin position="1"/>
        <end position="31"/>
    </location>
</feature>
<proteinExistence type="predicted"/>
<accession>Q21KF2</accession>
<feature type="domain" description="DUF4266" evidence="2">
    <location>
        <begin position="35"/>
        <end position="84"/>
    </location>
</feature>
<dbReference type="PROSITE" id="PS51257">
    <property type="entry name" value="PROKAR_LIPOPROTEIN"/>
    <property type="match status" value="1"/>
</dbReference>